<reference evidence="1" key="1">
    <citation type="submission" date="2016-04" db="EMBL/GenBank/DDBJ databases">
        <authorList>
            <person name="Nguyen H.D."/>
            <person name="Samba Siva P."/>
            <person name="Cullis J."/>
            <person name="Levesque C.A."/>
            <person name="Hambleton S."/>
        </authorList>
    </citation>
    <scope>NUCLEOTIDE SEQUENCE</scope>
    <source>
        <strain evidence="1">DAOMC 236426</strain>
    </source>
</reference>
<dbReference type="Proteomes" id="UP000077684">
    <property type="component" value="Unassembled WGS sequence"/>
</dbReference>
<dbReference type="EMBL" id="LWDE02000849">
    <property type="protein sequence ID" value="KAE8243698.1"/>
    <property type="molecule type" value="Genomic_DNA"/>
</dbReference>
<name>A0A8X7MPJ1_9BASI</name>
<evidence type="ECO:0000313" key="1">
    <source>
        <dbReference type="EMBL" id="KAE8243698.1"/>
    </source>
</evidence>
<gene>
    <name evidence="1" type="ORF">A4X06_0g6141</name>
</gene>
<protein>
    <submittedName>
        <fullName evidence="1">Uncharacterized protein</fullName>
    </submittedName>
</protein>
<dbReference type="AlphaFoldDB" id="A0A8X7MPJ1"/>
<accession>A0A8X7MPJ1</accession>
<reference evidence="1" key="2">
    <citation type="journal article" date="2019" name="IMA Fungus">
        <title>Genome sequencing and comparison of five Tilletia species to identify candidate genes for the detection of regulated species infecting wheat.</title>
        <authorList>
            <person name="Nguyen H.D.T."/>
            <person name="Sultana T."/>
            <person name="Kesanakurti P."/>
            <person name="Hambleton S."/>
        </authorList>
    </citation>
    <scope>NUCLEOTIDE SEQUENCE</scope>
    <source>
        <strain evidence="1">DAOMC 236426</strain>
    </source>
</reference>
<organism evidence="1 2">
    <name type="scientific">Tilletia controversa</name>
    <name type="common">dwarf bunt fungus</name>
    <dbReference type="NCBI Taxonomy" id="13291"/>
    <lineage>
        <taxon>Eukaryota</taxon>
        <taxon>Fungi</taxon>
        <taxon>Dikarya</taxon>
        <taxon>Basidiomycota</taxon>
        <taxon>Ustilaginomycotina</taxon>
        <taxon>Exobasidiomycetes</taxon>
        <taxon>Tilletiales</taxon>
        <taxon>Tilletiaceae</taxon>
        <taxon>Tilletia</taxon>
    </lineage>
</organism>
<evidence type="ECO:0000313" key="2">
    <source>
        <dbReference type="Proteomes" id="UP000077684"/>
    </source>
</evidence>
<sequence>MYHIRAARTIAPGPLLIHSCKAGPPGDLELYLDAVEDHGNDDMKVVRTSMTWEELGDLGKFPKDFTLMMNGVPILDVAQLKKTDFTSVGEGDCTTIVTNYVANHPPEPPSLLGTTLGMLKFDLDDGGKNALRTWVDIKVANVFNAGDFQAGTLGILMPHRGTGTGGNDVNAPYPENDTDPETCKAICEAIRKATNEDKFALAGNSPNDGGYGGIPSIGRWFVDMGFSANVQIEGLTAAQVGGLRSRDVETLFMWRAYELEYYSLVVGFRSGALDMFTFLGIPTVSIALEKLIGNARMMKIKAHAFRRTNVTYPKARQAATRLKNRKNGGSANASPCWDDRFAAGLIGNQVSEPAPAQRQEYRQRAPEPMDAVGSKAIMDEVLKFL</sequence>
<comment type="caution">
    <text evidence="1">The sequence shown here is derived from an EMBL/GenBank/DDBJ whole genome shotgun (WGS) entry which is preliminary data.</text>
</comment>
<proteinExistence type="predicted"/>
<keyword evidence="2" id="KW-1185">Reference proteome</keyword>